<gene>
    <name evidence="2" type="ORF">PXEA_LOCUS26773</name>
</gene>
<evidence type="ECO:0000313" key="3">
    <source>
        <dbReference type="Proteomes" id="UP000784294"/>
    </source>
</evidence>
<proteinExistence type="predicted"/>
<dbReference type="AlphaFoldDB" id="A0A3S5FFQ9"/>
<dbReference type="Proteomes" id="UP000784294">
    <property type="component" value="Unassembled WGS sequence"/>
</dbReference>
<comment type="caution">
    <text evidence="2">The sequence shown here is derived from an EMBL/GenBank/DDBJ whole genome shotgun (WGS) entry which is preliminary data.</text>
</comment>
<feature type="compositionally biased region" description="Polar residues" evidence="1">
    <location>
        <begin position="153"/>
        <end position="171"/>
    </location>
</feature>
<keyword evidence="3" id="KW-1185">Reference proteome</keyword>
<dbReference type="EMBL" id="CAAALY010245603">
    <property type="protein sequence ID" value="VEL33333.1"/>
    <property type="molecule type" value="Genomic_DNA"/>
</dbReference>
<feature type="region of interest" description="Disordered" evidence="1">
    <location>
        <begin position="145"/>
        <end position="209"/>
    </location>
</feature>
<feature type="compositionally biased region" description="Basic and acidic residues" evidence="1">
    <location>
        <begin position="174"/>
        <end position="185"/>
    </location>
</feature>
<sequence>MHNALTSNVDCEPQSHSMDVLCSHTDTCIHTHPKANFTSPALAQTSLCQSCVPSIRQYPQLQHEAIQFHRPAHQCCPRDEDSGRYQHRWATEMRTASATGASDACTKVGAIETTSLSPSATHAARTKASTLLIRSPVALDIFQPFDRPEATPSDGSVSTTPAWQHVGQQTDPIRPPKREPLDADWPRTATKAQSPSGRPKVGNRGHRQDVSSCLISESWGRQPVLANAMASGNIAAEMSHCSANAAAASQEKLTTPRWKVDLCEKENASTRD</sequence>
<protein>
    <submittedName>
        <fullName evidence="2">Uncharacterized protein</fullName>
    </submittedName>
</protein>
<accession>A0A3S5FFQ9</accession>
<name>A0A3S5FFQ9_9PLAT</name>
<organism evidence="2 3">
    <name type="scientific">Protopolystoma xenopodis</name>
    <dbReference type="NCBI Taxonomy" id="117903"/>
    <lineage>
        <taxon>Eukaryota</taxon>
        <taxon>Metazoa</taxon>
        <taxon>Spiralia</taxon>
        <taxon>Lophotrochozoa</taxon>
        <taxon>Platyhelminthes</taxon>
        <taxon>Monogenea</taxon>
        <taxon>Polyopisthocotylea</taxon>
        <taxon>Polystomatidea</taxon>
        <taxon>Polystomatidae</taxon>
        <taxon>Protopolystoma</taxon>
    </lineage>
</organism>
<evidence type="ECO:0000256" key="1">
    <source>
        <dbReference type="SAM" id="MobiDB-lite"/>
    </source>
</evidence>
<reference evidence="2" key="1">
    <citation type="submission" date="2018-11" db="EMBL/GenBank/DDBJ databases">
        <authorList>
            <consortium name="Pathogen Informatics"/>
        </authorList>
    </citation>
    <scope>NUCLEOTIDE SEQUENCE</scope>
</reference>
<evidence type="ECO:0000313" key="2">
    <source>
        <dbReference type="EMBL" id="VEL33333.1"/>
    </source>
</evidence>